<comment type="caution">
    <text evidence="1">The sequence shown here is derived from an EMBL/GenBank/DDBJ whole genome shotgun (WGS) entry which is preliminary data.</text>
</comment>
<keyword evidence="2" id="KW-1185">Reference proteome</keyword>
<dbReference type="InterPro" id="IPR052998">
    <property type="entry name" value="Hetero-Diels-Alderase-like"/>
</dbReference>
<reference evidence="1 2" key="1">
    <citation type="submission" date="2018-05" db="EMBL/GenBank/DDBJ databases">
        <title>Whole genome sequencing for identification of molecular markers to develop diagnostic detection tools for the regulated plant pathogen Lachnellula willkommii.</title>
        <authorList>
            <person name="Giroux E."/>
            <person name="Bilodeau G."/>
        </authorList>
    </citation>
    <scope>NUCLEOTIDE SEQUENCE [LARGE SCALE GENOMIC DNA]</scope>
    <source>
        <strain evidence="1 2">CBS 625.97</strain>
    </source>
</reference>
<dbReference type="Gene3D" id="2.120.10.30">
    <property type="entry name" value="TolB, C-terminal domain"/>
    <property type="match status" value="1"/>
</dbReference>
<protein>
    <recommendedName>
        <fullName evidence="3">SMP-30/Gluconolactonase/LRE-like region domain-containing protein</fullName>
    </recommendedName>
</protein>
<dbReference type="InterPro" id="IPR011042">
    <property type="entry name" value="6-blade_b-propeller_TolB-like"/>
</dbReference>
<dbReference type="PANTHER" id="PTHR42060">
    <property type="entry name" value="NHL REPEAT-CONTAINING PROTEIN-RELATED"/>
    <property type="match status" value="1"/>
</dbReference>
<sequence length="345" mass="36479">MAAEPGVHDPGATALIPFTTIATFPIGTFLENIAARSNGTLLISSMISGEIFYLDPKATDPQSTLLTLHSFNSSNLQSSSEEAAYGTNNIAEALVEDHNTPDIFYTFSGIHGKAGTWSIFRLDLRTFNPSSHPQIEVKKLADVPHALWLNGGTMLPSGILLIAESRLGQVVAYNLSTNTISIWLEHPLLGKVTALPEWPAINGIQYFRGSVFATSSDRAIVLRMDADPLTGAYIHDSIKVVAENLTGDDLAFDQHGNAYIATNPAQSVMKVSGLGAGEETGEKVTIIGGEGIKETAGPTAVAFGRGEGDRRSVYVTTTGGIVKAVGEGVGVARVVRALVGVRGVF</sequence>
<proteinExistence type="predicted"/>
<gene>
    <name evidence="1" type="ORF">LCER1_G008307</name>
</gene>
<dbReference type="OrthoDB" id="9977941at2759"/>
<accession>A0A7D8UVY6</accession>
<dbReference type="EMBL" id="QGMG01001290">
    <property type="protein sequence ID" value="TVY49851.1"/>
    <property type="molecule type" value="Genomic_DNA"/>
</dbReference>
<dbReference type="Proteomes" id="UP000481288">
    <property type="component" value="Unassembled WGS sequence"/>
</dbReference>
<name>A0A7D8UVY6_9HELO</name>
<dbReference type="AlphaFoldDB" id="A0A7D8UVY6"/>
<evidence type="ECO:0008006" key="3">
    <source>
        <dbReference type="Google" id="ProtNLM"/>
    </source>
</evidence>
<dbReference type="PANTHER" id="PTHR42060:SF1">
    <property type="entry name" value="NHL REPEAT-CONTAINING PROTEIN"/>
    <property type="match status" value="1"/>
</dbReference>
<evidence type="ECO:0000313" key="2">
    <source>
        <dbReference type="Proteomes" id="UP000481288"/>
    </source>
</evidence>
<organism evidence="1 2">
    <name type="scientific">Lachnellula cervina</name>
    <dbReference type="NCBI Taxonomy" id="1316786"/>
    <lineage>
        <taxon>Eukaryota</taxon>
        <taxon>Fungi</taxon>
        <taxon>Dikarya</taxon>
        <taxon>Ascomycota</taxon>
        <taxon>Pezizomycotina</taxon>
        <taxon>Leotiomycetes</taxon>
        <taxon>Helotiales</taxon>
        <taxon>Lachnaceae</taxon>
        <taxon>Lachnellula</taxon>
    </lineage>
</organism>
<dbReference type="SUPFAM" id="SSF63829">
    <property type="entry name" value="Calcium-dependent phosphotriesterase"/>
    <property type="match status" value="1"/>
</dbReference>
<evidence type="ECO:0000313" key="1">
    <source>
        <dbReference type="EMBL" id="TVY49851.1"/>
    </source>
</evidence>